<organism evidence="1 2">
    <name type="scientific">Popillia japonica</name>
    <name type="common">Japanese beetle</name>
    <dbReference type="NCBI Taxonomy" id="7064"/>
    <lineage>
        <taxon>Eukaryota</taxon>
        <taxon>Metazoa</taxon>
        <taxon>Ecdysozoa</taxon>
        <taxon>Arthropoda</taxon>
        <taxon>Hexapoda</taxon>
        <taxon>Insecta</taxon>
        <taxon>Pterygota</taxon>
        <taxon>Neoptera</taxon>
        <taxon>Endopterygota</taxon>
        <taxon>Coleoptera</taxon>
        <taxon>Polyphaga</taxon>
        <taxon>Scarabaeiformia</taxon>
        <taxon>Scarabaeidae</taxon>
        <taxon>Rutelinae</taxon>
        <taxon>Popillia</taxon>
    </lineage>
</organism>
<dbReference type="Proteomes" id="UP001458880">
    <property type="component" value="Unassembled WGS sequence"/>
</dbReference>
<protein>
    <submittedName>
        <fullName evidence="1">Uncharacterized protein</fullName>
    </submittedName>
</protein>
<accession>A0AAW1MCW0</accession>
<reference evidence="1 2" key="1">
    <citation type="journal article" date="2024" name="BMC Genomics">
        <title>De novo assembly and annotation of Popillia japonica's genome with initial clues to its potential as an invasive pest.</title>
        <authorList>
            <person name="Cucini C."/>
            <person name="Boschi S."/>
            <person name="Funari R."/>
            <person name="Cardaioli E."/>
            <person name="Iannotti N."/>
            <person name="Marturano G."/>
            <person name="Paoli F."/>
            <person name="Bruttini M."/>
            <person name="Carapelli A."/>
            <person name="Frati F."/>
            <person name="Nardi F."/>
        </authorList>
    </citation>
    <scope>NUCLEOTIDE SEQUENCE [LARGE SCALE GENOMIC DNA]</scope>
    <source>
        <strain evidence="1">DMR45628</strain>
    </source>
</reference>
<name>A0AAW1MCW0_POPJA</name>
<sequence>MRSYPGVRISEYEIATAFTRVSQMDIAFSGYRCTGIHPFNRNVFSDIDFIGSDITNVPESQSISEPSLSSLQLSELIPSTSSQTTTTDAEQQSIFQTQVVIGQSTDNFKAVITELSLVPHASNKFSIQRDVEREKRN</sequence>
<comment type="caution">
    <text evidence="1">The sequence shown here is derived from an EMBL/GenBank/DDBJ whole genome shotgun (WGS) entry which is preliminary data.</text>
</comment>
<keyword evidence="2" id="KW-1185">Reference proteome</keyword>
<gene>
    <name evidence="1" type="ORF">QE152_g7011</name>
</gene>
<proteinExistence type="predicted"/>
<evidence type="ECO:0000313" key="1">
    <source>
        <dbReference type="EMBL" id="KAK9745353.1"/>
    </source>
</evidence>
<evidence type="ECO:0000313" key="2">
    <source>
        <dbReference type="Proteomes" id="UP001458880"/>
    </source>
</evidence>
<dbReference type="AlphaFoldDB" id="A0AAW1MCW0"/>
<dbReference type="EMBL" id="JASPKY010000049">
    <property type="protein sequence ID" value="KAK9745353.1"/>
    <property type="molecule type" value="Genomic_DNA"/>
</dbReference>